<organism evidence="2 3">
    <name type="scientific">Strigamia maritima</name>
    <name type="common">European centipede</name>
    <name type="synonym">Geophilus maritimus</name>
    <dbReference type="NCBI Taxonomy" id="126957"/>
    <lineage>
        <taxon>Eukaryota</taxon>
        <taxon>Metazoa</taxon>
        <taxon>Ecdysozoa</taxon>
        <taxon>Arthropoda</taxon>
        <taxon>Myriapoda</taxon>
        <taxon>Chilopoda</taxon>
        <taxon>Pleurostigmophora</taxon>
        <taxon>Geophilomorpha</taxon>
        <taxon>Linotaeniidae</taxon>
        <taxon>Strigamia</taxon>
    </lineage>
</organism>
<dbReference type="AlphaFoldDB" id="T1IJN2"/>
<keyword evidence="1" id="KW-0732">Signal</keyword>
<evidence type="ECO:0000313" key="3">
    <source>
        <dbReference type="Proteomes" id="UP000014500"/>
    </source>
</evidence>
<protein>
    <recommendedName>
        <fullName evidence="4">DUF19 domain-containing protein</fullName>
    </recommendedName>
</protein>
<reference evidence="3" key="1">
    <citation type="submission" date="2011-05" db="EMBL/GenBank/DDBJ databases">
        <authorList>
            <person name="Richards S.R."/>
            <person name="Qu J."/>
            <person name="Jiang H."/>
            <person name="Jhangiani S.N."/>
            <person name="Agravi P."/>
            <person name="Goodspeed R."/>
            <person name="Gross S."/>
            <person name="Mandapat C."/>
            <person name="Jackson L."/>
            <person name="Mathew T."/>
            <person name="Pu L."/>
            <person name="Thornton R."/>
            <person name="Saada N."/>
            <person name="Wilczek-Boney K.B."/>
            <person name="Lee S."/>
            <person name="Kovar C."/>
            <person name="Wu Y."/>
            <person name="Scherer S.E."/>
            <person name="Worley K.C."/>
            <person name="Muzny D.M."/>
            <person name="Gibbs R."/>
        </authorList>
    </citation>
    <scope>NUCLEOTIDE SEQUENCE</scope>
    <source>
        <strain evidence="3">Brora</strain>
    </source>
</reference>
<sequence>MSMLYKLTLLYVYTFSTISLTTGSVCDVSTTDLDDSYHTCVNLIDDYNSCWEVPSNIICRGTSTSRGVRTCLNKLQNKPNKCQVEQIAAYLTRLGSMMRSTDDILCSLTSDRAGFNQKCWELARQTTLLQGKFMMDGFDSEEGCGYRTIYSLINEYYSDNYEQCHLNLNSFRYKWYELMPCASYQNTSQLYLSRTGNQIKPMCLQIQSDVDECFRELLNCDKEQLESWQCFNDVLRRIHTCNDSILEINIKHRAETMKSALEFLCRINCPELIRRDCFSHFKKLTLYSAAAAKDFHSTEFCEFRKQYMDIIALTSPLKCHKLMEEYSNYMFDVATCVNISETIKHHQLHDYNFEAIDNSAKPLPMLALISGLLVIPQISFALL</sequence>
<dbReference type="Proteomes" id="UP000014500">
    <property type="component" value="Unassembled WGS sequence"/>
</dbReference>
<feature type="signal peptide" evidence="1">
    <location>
        <begin position="1"/>
        <end position="23"/>
    </location>
</feature>
<proteinExistence type="predicted"/>
<dbReference type="EMBL" id="JH430315">
    <property type="status" value="NOT_ANNOTATED_CDS"/>
    <property type="molecule type" value="Genomic_DNA"/>
</dbReference>
<evidence type="ECO:0008006" key="4">
    <source>
        <dbReference type="Google" id="ProtNLM"/>
    </source>
</evidence>
<keyword evidence="3" id="KW-1185">Reference proteome</keyword>
<evidence type="ECO:0000256" key="1">
    <source>
        <dbReference type="SAM" id="SignalP"/>
    </source>
</evidence>
<accession>T1IJN2</accession>
<name>T1IJN2_STRMM</name>
<feature type="chain" id="PRO_5004579249" description="DUF19 domain-containing protein" evidence="1">
    <location>
        <begin position="24"/>
        <end position="383"/>
    </location>
</feature>
<dbReference type="EnsemblMetazoa" id="SMAR001102-RA">
    <property type="protein sequence ID" value="SMAR001102-PA"/>
    <property type="gene ID" value="SMAR001102"/>
</dbReference>
<dbReference type="HOGENOM" id="CLU_722239_0_0_1"/>
<reference evidence="2" key="2">
    <citation type="submission" date="2015-02" db="UniProtKB">
        <authorList>
            <consortium name="EnsemblMetazoa"/>
        </authorList>
    </citation>
    <scope>IDENTIFICATION</scope>
</reference>
<evidence type="ECO:0000313" key="2">
    <source>
        <dbReference type="EnsemblMetazoa" id="SMAR001102-PA"/>
    </source>
</evidence>